<proteinExistence type="predicted"/>
<dbReference type="Pfam" id="PF21597">
    <property type="entry name" value="TetR_C_43"/>
    <property type="match status" value="1"/>
</dbReference>
<sequence length="159" mass="16631">MKDTRDRLATRAATATTLEDFFTAVVAESAAAHSVVTLLSTDITAAPALAGLRDAVATLLNHDQTHARVRTEVRLDEVMALLTAASQGALTAAWPADLQARTASFGFLQPIALVLSWPSTSRLPLPTICPRSAAGHSGHPSAPPIRSCKPSSPPSMQLA</sequence>
<dbReference type="RefSeq" id="WP_306837507.1">
    <property type="nucleotide sequence ID" value="NZ_JAUSRA010000001.1"/>
</dbReference>
<comment type="caution">
    <text evidence="3">The sequence shown here is derived from an EMBL/GenBank/DDBJ whole genome shotgun (WGS) entry which is preliminary data.</text>
</comment>
<dbReference type="InterPro" id="IPR049445">
    <property type="entry name" value="TetR_SbtR-like_C"/>
</dbReference>
<evidence type="ECO:0000259" key="2">
    <source>
        <dbReference type="Pfam" id="PF21597"/>
    </source>
</evidence>
<keyword evidence="4" id="KW-1185">Reference proteome</keyword>
<organism evidence="3 4">
    <name type="scientific">Catenuloplanes nepalensis</name>
    <dbReference type="NCBI Taxonomy" id="587533"/>
    <lineage>
        <taxon>Bacteria</taxon>
        <taxon>Bacillati</taxon>
        <taxon>Actinomycetota</taxon>
        <taxon>Actinomycetes</taxon>
        <taxon>Micromonosporales</taxon>
        <taxon>Micromonosporaceae</taxon>
        <taxon>Catenuloplanes</taxon>
    </lineage>
</organism>
<dbReference type="EMBL" id="JAUSRA010000001">
    <property type="protein sequence ID" value="MDP9799111.1"/>
    <property type="molecule type" value="Genomic_DNA"/>
</dbReference>
<evidence type="ECO:0000313" key="4">
    <source>
        <dbReference type="Proteomes" id="UP001240984"/>
    </source>
</evidence>
<feature type="region of interest" description="Disordered" evidence="1">
    <location>
        <begin position="133"/>
        <end position="159"/>
    </location>
</feature>
<reference evidence="3 4" key="1">
    <citation type="submission" date="2023-07" db="EMBL/GenBank/DDBJ databases">
        <title>Sequencing the genomes of 1000 actinobacteria strains.</title>
        <authorList>
            <person name="Klenk H.-P."/>
        </authorList>
    </citation>
    <scope>NUCLEOTIDE SEQUENCE [LARGE SCALE GENOMIC DNA]</scope>
    <source>
        <strain evidence="3 4">DSM 44710</strain>
    </source>
</reference>
<name>A0ABT9N6P5_9ACTN</name>
<gene>
    <name evidence="3" type="ORF">J2S43_007623</name>
</gene>
<evidence type="ECO:0000256" key="1">
    <source>
        <dbReference type="SAM" id="MobiDB-lite"/>
    </source>
</evidence>
<protein>
    <recommendedName>
        <fullName evidence="2">Transcriptional regulator SbtR-like C-terminal domain-containing protein</fullName>
    </recommendedName>
</protein>
<feature type="domain" description="Transcriptional regulator SbtR-like C-terminal" evidence="2">
    <location>
        <begin position="15"/>
        <end position="102"/>
    </location>
</feature>
<accession>A0ABT9N6P5</accession>
<dbReference type="Proteomes" id="UP001240984">
    <property type="component" value="Unassembled WGS sequence"/>
</dbReference>
<evidence type="ECO:0000313" key="3">
    <source>
        <dbReference type="EMBL" id="MDP9799111.1"/>
    </source>
</evidence>